<keyword evidence="4" id="KW-1185">Reference proteome</keyword>
<reference evidence="3 4" key="1">
    <citation type="submission" date="2019-07" db="EMBL/GenBank/DDBJ databases">
        <title>Finished genome of Venturia effusa.</title>
        <authorList>
            <person name="Young C.A."/>
            <person name="Cox M.P."/>
            <person name="Ganley A.R.D."/>
            <person name="David W.J."/>
        </authorList>
    </citation>
    <scope>NUCLEOTIDE SEQUENCE [LARGE SCALE GENOMIC DNA]</scope>
    <source>
        <strain evidence="4">albino</strain>
    </source>
</reference>
<evidence type="ECO:0000313" key="3">
    <source>
        <dbReference type="EMBL" id="QDS76764.1"/>
    </source>
</evidence>
<proteinExistence type="predicted"/>
<gene>
    <name evidence="3" type="ORF">FKW77_001779</name>
</gene>
<dbReference type="InterPro" id="IPR057678">
    <property type="entry name" value="DUF7918"/>
</dbReference>
<organism evidence="3 4">
    <name type="scientific">Venturia effusa</name>
    <dbReference type="NCBI Taxonomy" id="50376"/>
    <lineage>
        <taxon>Eukaryota</taxon>
        <taxon>Fungi</taxon>
        <taxon>Dikarya</taxon>
        <taxon>Ascomycota</taxon>
        <taxon>Pezizomycotina</taxon>
        <taxon>Dothideomycetes</taxon>
        <taxon>Pleosporomycetidae</taxon>
        <taxon>Venturiales</taxon>
        <taxon>Venturiaceae</taxon>
        <taxon>Venturia</taxon>
    </lineage>
</organism>
<feature type="region of interest" description="Disordered" evidence="1">
    <location>
        <begin position="593"/>
        <end position="615"/>
    </location>
</feature>
<sequence>MYDKDLGIKVVIKPLQSKTQCVEFTRPNSLDNPATTSQALIRERFIEVTAGDRFSITIAFKKEFNFHTAPIVKISRQVDDQRQVSTFHDKHRIKGQELTWDENSKYTFRKISTPAVDDPFEALGEYDKLVANTGSISVSIRPGNDDGIRFTSLQPAIRVIFRYASKDLLRVLGITYPPPKAAMNLDPRIRDRLELEEYRALRQAEENNKGLTLSQLLLNTSPPTPYTPRSATQPTTFGTASLANMPPAGLSNSSKASNAQPTGKQMGVRTPPAKRRKTSGQSDHEDPTVRLGSPFNMRARNLPDMVSKPMDHEPREFPRAPFAPILSTQIPTPDTTIPSSHLSEPRTIKCARTCGLRKPESEFLKDGVLLKSCAPCREMLRDNMRARRQKRATLKEEMATNNMNNKPSISPAGGTASVTVDAPEQRLTPDEQSQADGVHAESCEEAQASAGTKKCSSCRTVKPLCDFSRQKLTRSTQASRVFSLSSDWKVCNRCNTAQRKYEDQKRQVPRTVAEMRPEIGTTLPAAADNDHTDVSTKSVPPISGVATSMAPEVVPKERRQSTRPAQLPEQGPQYKSEPRKVVIDLTEDDIKSEVKTESATAKNIPESSPAGAELEVELSEDELEIRRLQKFREVATLDIAIIERQARMKKKQREKASL</sequence>
<evidence type="ECO:0000259" key="2">
    <source>
        <dbReference type="Pfam" id="PF25534"/>
    </source>
</evidence>
<feature type="domain" description="DUF7918" evidence="2">
    <location>
        <begin position="40"/>
        <end position="141"/>
    </location>
</feature>
<dbReference type="EMBL" id="CP042200">
    <property type="protein sequence ID" value="QDS76764.1"/>
    <property type="molecule type" value="Genomic_DNA"/>
</dbReference>
<feature type="compositionally biased region" description="Polar residues" evidence="1">
    <location>
        <begin position="217"/>
        <end position="242"/>
    </location>
</feature>
<feature type="region of interest" description="Disordered" evidence="1">
    <location>
        <begin position="217"/>
        <end position="300"/>
    </location>
</feature>
<evidence type="ECO:0000256" key="1">
    <source>
        <dbReference type="SAM" id="MobiDB-lite"/>
    </source>
</evidence>
<dbReference type="Pfam" id="PF25534">
    <property type="entry name" value="DUF7918"/>
    <property type="match status" value="1"/>
</dbReference>
<dbReference type="AlphaFoldDB" id="A0A517LMB4"/>
<evidence type="ECO:0000313" key="4">
    <source>
        <dbReference type="Proteomes" id="UP000316270"/>
    </source>
</evidence>
<accession>A0A517LMB4</accession>
<name>A0A517LMB4_9PEZI</name>
<protein>
    <recommendedName>
        <fullName evidence="2">DUF7918 domain-containing protein</fullName>
    </recommendedName>
</protein>
<dbReference type="Proteomes" id="UP000316270">
    <property type="component" value="Chromosome 16"/>
</dbReference>
<feature type="compositionally biased region" description="Polar residues" evidence="1">
    <location>
        <begin position="250"/>
        <end position="263"/>
    </location>
</feature>
<feature type="region of interest" description="Disordered" evidence="1">
    <location>
        <begin position="523"/>
        <end position="575"/>
    </location>
</feature>